<evidence type="ECO:0000256" key="3">
    <source>
        <dbReference type="ARBA" id="ARBA00036535"/>
    </source>
</evidence>
<comment type="catalytic activity">
    <reaction evidence="3">
        <text>uridine(2604) in 23S rRNA = pseudouridine(2604) in 23S rRNA</text>
        <dbReference type="Rhea" id="RHEA:38875"/>
        <dbReference type="Rhea" id="RHEA-COMP:10093"/>
        <dbReference type="Rhea" id="RHEA-COMP:10094"/>
        <dbReference type="ChEBI" id="CHEBI:65314"/>
        <dbReference type="ChEBI" id="CHEBI:65315"/>
        <dbReference type="EC" id="5.4.99.21"/>
    </reaction>
</comment>
<dbReference type="RefSeq" id="WP_044455582.1">
    <property type="nucleotide sequence ID" value="NZ_CP010897.2"/>
</dbReference>
<evidence type="ECO:0000313" key="14">
    <source>
        <dbReference type="EMBL" id="AJP57402.1"/>
    </source>
</evidence>
<feature type="compositionally biased region" description="Basic and acidic residues" evidence="12">
    <location>
        <begin position="297"/>
        <end position="320"/>
    </location>
</feature>
<dbReference type="EC" id="5.4.99.21" evidence="4"/>
<dbReference type="PANTHER" id="PTHR47683:SF2">
    <property type="entry name" value="RNA-BINDING S4 DOMAIN-CONTAINING PROTEIN"/>
    <property type="match status" value="1"/>
</dbReference>
<keyword evidence="15" id="KW-1185">Reference proteome</keyword>
<feature type="compositionally biased region" description="Basic and acidic residues" evidence="12">
    <location>
        <begin position="90"/>
        <end position="125"/>
    </location>
</feature>
<feature type="compositionally biased region" description="Basic and acidic residues" evidence="12">
    <location>
        <begin position="198"/>
        <end position="224"/>
    </location>
</feature>
<keyword evidence="11" id="KW-0694">RNA-binding</keyword>
<sequence length="618" mass="69889">MSDTPRAKLSAKHPRTLDKTRAPVRSAGALRRPTKAVPASMLDASGAKKKPSGKPARPRPADDAATPGGPRRPSGSGAAPRKPVGGGAPYEKRSVGERPPARGQRERVAGARPARFDEDRPRRNTEGGARGDFARPAKRDFDDRAPRRFDEDRPRRNTEGGARGDFARPVKRDFDNRAPRRFDEDRPRRNTEGGARGDFARPVKRDFDNRAPRRFDEDRPRRNTEGGARGDFARPVKRDFDNRAPRRFDEVRPRRNTEGGARGDFARPVKRDFDNRAPRRFDEDRPRRNTEGGARGDFARPEKRDFDARAPRRFEEDRPRRNTQNPSGGRFDRNDRDNQAKHATRAVRAPRVARDDDDDIKIHHDAAGSLRLSKRMSELGLCSRREADEWIAKGWVRVDGKVVKELGTKILPTQEITVVQAAQKEQANRVTILLHKPVGYVSGQAEDGYDPAVVLVTSEHHWAEDDAGVRFSPSHLRSLAPAGRLDIDSTGLLVLTQDGRIAKQLIGEDSDIEKEYLVRVSYNEHTQNVQAHFPEDRLALLRHGLELDDQPLKPAQVEWQNPEQLRFVLKEGKKRQIRRMCELVGLHVTGLKRVRMGRITLGNLPVGEWRYLRAGEGF</sequence>
<dbReference type="InterPro" id="IPR036986">
    <property type="entry name" value="S4_RNA-bd_sf"/>
</dbReference>
<feature type="compositionally biased region" description="Basic and acidic residues" evidence="12">
    <location>
        <begin position="132"/>
        <end position="158"/>
    </location>
</feature>
<dbReference type="Pfam" id="PF01479">
    <property type="entry name" value="S4"/>
    <property type="match status" value="1"/>
</dbReference>
<evidence type="ECO:0000256" key="11">
    <source>
        <dbReference type="PROSITE-ProRule" id="PRU00182"/>
    </source>
</evidence>
<feature type="compositionally biased region" description="Basic and acidic residues" evidence="12">
    <location>
        <begin position="330"/>
        <end position="340"/>
    </location>
</feature>
<evidence type="ECO:0000313" key="15">
    <source>
        <dbReference type="Proteomes" id="UP000035085"/>
    </source>
</evidence>
<dbReference type="InterPro" id="IPR042092">
    <property type="entry name" value="PsdUridine_s_RsuA/RluB/E/F_cat"/>
</dbReference>
<dbReference type="Proteomes" id="UP000035085">
    <property type="component" value="Chromosome"/>
</dbReference>
<keyword evidence="1" id="KW-0413">Isomerase</keyword>
<dbReference type="InterPro" id="IPR000748">
    <property type="entry name" value="PsdUridine_synth_RsuA/RluB/E/F"/>
</dbReference>
<evidence type="ECO:0000259" key="13">
    <source>
        <dbReference type="SMART" id="SM00363"/>
    </source>
</evidence>
<dbReference type="SMART" id="SM00363">
    <property type="entry name" value="S4"/>
    <property type="match status" value="1"/>
</dbReference>
<dbReference type="Gene3D" id="3.30.70.580">
    <property type="entry name" value="Pseudouridine synthase I, catalytic domain, N-terminal subdomain"/>
    <property type="match status" value="1"/>
</dbReference>
<dbReference type="Gene3D" id="3.30.70.1560">
    <property type="entry name" value="Alpha-L RNA-binding motif"/>
    <property type="match status" value="1"/>
</dbReference>
<dbReference type="Pfam" id="PF00849">
    <property type="entry name" value="PseudoU_synth_2"/>
    <property type="match status" value="1"/>
</dbReference>
<evidence type="ECO:0000256" key="12">
    <source>
        <dbReference type="SAM" id="MobiDB-lite"/>
    </source>
</evidence>
<accession>A0ABM5SY66</accession>
<evidence type="ECO:0000256" key="2">
    <source>
        <dbReference type="ARBA" id="ARBA00036390"/>
    </source>
</evidence>
<feature type="compositionally biased region" description="Basic and acidic residues" evidence="12">
    <location>
        <begin position="165"/>
        <end position="191"/>
    </location>
</feature>
<name>A0ABM5SY66_9BURK</name>
<dbReference type="SUPFAM" id="SSF55174">
    <property type="entry name" value="Alpha-L RNA-binding motif"/>
    <property type="match status" value="1"/>
</dbReference>
<dbReference type="EMBL" id="CP010897">
    <property type="protein sequence ID" value="AJP57402.1"/>
    <property type="molecule type" value="Genomic_DNA"/>
</dbReference>
<evidence type="ECO:0000256" key="4">
    <source>
        <dbReference type="ARBA" id="ARBA00038922"/>
    </source>
</evidence>
<gene>
    <name evidence="14" type="ORF">UC34_11030</name>
</gene>
<organism evidence="14 15">
    <name type="scientific">Pandoraea vervacti</name>
    <dbReference type="NCBI Taxonomy" id="656178"/>
    <lineage>
        <taxon>Bacteria</taxon>
        <taxon>Pseudomonadati</taxon>
        <taxon>Pseudomonadota</taxon>
        <taxon>Betaproteobacteria</taxon>
        <taxon>Burkholderiales</taxon>
        <taxon>Burkholderiaceae</taxon>
        <taxon>Pandoraea</taxon>
    </lineage>
</organism>
<feature type="compositionally biased region" description="Basic and acidic residues" evidence="12">
    <location>
        <begin position="231"/>
        <end position="257"/>
    </location>
</feature>
<dbReference type="Gene3D" id="3.10.290.10">
    <property type="entry name" value="RNA-binding S4 domain"/>
    <property type="match status" value="1"/>
</dbReference>
<dbReference type="PROSITE" id="PS50889">
    <property type="entry name" value="S4"/>
    <property type="match status" value="1"/>
</dbReference>
<protein>
    <recommendedName>
        <fullName evidence="5">Dual-specificity RNA pseudouridine synthase RluF</fullName>
        <ecNumber evidence="4">5.4.99.21</ecNumber>
    </recommendedName>
    <alternativeName>
        <fullName evidence="7">23S rRNA pseudouridine(2604) synthase</fullName>
    </alternativeName>
    <alternativeName>
        <fullName evidence="9">Ribosomal large subunit pseudouridine synthase F</fullName>
    </alternativeName>
    <alternativeName>
        <fullName evidence="8">rRNA pseudouridylate synthase F</fullName>
    </alternativeName>
    <alternativeName>
        <fullName evidence="10">rRNA-uridine isomerase F</fullName>
    </alternativeName>
    <alternativeName>
        <fullName evidence="6">tRNA(Tyr) pseudouridine(35) synthase</fullName>
    </alternativeName>
</protein>
<reference evidence="15" key="1">
    <citation type="submission" date="2015-02" db="EMBL/GenBank/DDBJ databases">
        <title>Complete Genome Sequencing of Pandoraea vervacti NS15 sp. nov.</title>
        <authorList>
            <person name="Chan K.-G."/>
        </authorList>
    </citation>
    <scope>NUCLEOTIDE SEQUENCE [LARGE SCALE GENOMIC DNA]</scope>
    <source>
        <strain evidence="15">NS15</strain>
    </source>
</reference>
<evidence type="ECO:0000256" key="5">
    <source>
        <dbReference type="ARBA" id="ARBA00039989"/>
    </source>
</evidence>
<feature type="region of interest" description="Disordered" evidence="12">
    <location>
        <begin position="1"/>
        <end position="360"/>
    </location>
</feature>
<dbReference type="InterPro" id="IPR050343">
    <property type="entry name" value="RsuA_PseudoU_synthase"/>
</dbReference>
<proteinExistence type="predicted"/>
<feature type="compositionally biased region" description="Low complexity" evidence="12">
    <location>
        <begin position="63"/>
        <end position="81"/>
    </location>
</feature>
<evidence type="ECO:0000256" key="6">
    <source>
        <dbReference type="ARBA" id="ARBA00041420"/>
    </source>
</evidence>
<dbReference type="InterPro" id="IPR006145">
    <property type="entry name" value="PsdUridine_synth_RsuA/RluA"/>
</dbReference>
<comment type="catalytic activity">
    <reaction evidence="2">
        <text>uridine(35) in tRNA(Tyr) = pseudouridine(35) in tRNA(Tyr)</text>
        <dbReference type="Rhea" id="RHEA:60556"/>
        <dbReference type="Rhea" id="RHEA-COMP:15607"/>
        <dbReference type="Rhea" id="RHEA-COMP:15608"/>
        <dbReference type="ChEBI" id="CHEBI:65314"/>
        <dbReference type="ChEBI" id="CHEBI:65315"/>
    </reaction>
</comment>
<dbReference type="PANTHER" id="PTHR47683">
    <property type="entry name" value="PSEUDOURIDINE SYNTHASE FAMILY PROTEIN-RELATED"/>
    <property type="match status" value="1"/>
</dbReference>
<dbReference type="InterPro" id="IPR002942">
    <property type="entry name" value="S4_RNA-bd"/>
</dbReference>
<dbReference type="SUPFAM" id="SSF55120">
    <property type="entry name" value="Pseudouridine synthase"/>
    <property type="match status" value="1"/>
</dbReference>
<evidence type="ECO:0000256" key="8">
    <source>
        <dbReference type="ARBA" id="ARBA00042843"/>
    </source>
</evidence>
<dbReference type="CDD" id="cd00165">
    <property type="entry name" value="S4"/>
    <property type="match status" value="1"/>
</dbReference>
<dbReference type="NCBIfam" id="TIGR00093">
    <property type="entry name" value="pseudouridine synthase"/>
    <property type="match status" value="1"/>
</dbReference>
<feature type="domain" description="RNA-binding S4" evidence="13">
    <location>
        <begin position="370"/>
        <end position="427"/>
    </location>
</feature>
<dbReference type="InterPro" id="IPR020103">
    <property type="entry name" value="PsdUridine_synth_cat_dom_sf"/>
</dbReference>
<evidence type="ECO:0000256" key="1">
    <source>
        <dbReference type="ARBA" id="ARBA00023235"/>
    </source>
</evidence>
<feature type="compositionally biased region" description="Basic and acidic residues" evidence="12">
    <location>
        <begin position="264"/>
        <end position="290"/>
    </location>
</feature>
<evidence type="ECO:0000256" key="9">
    <source>
        <dbReference type="ARBA" id="ARBA00042890"/>
    </source>
</evidence>
<evidence type="ECO:0000256" key="10">
    <source>
        <dbReference type="ARBA" id="ARBA00043147"/>
    </source>
</evidence>
<dbReference type="InterPro" id="IPR020094">
    <property type="entry name" value="TruA/RsuA/RluB/E/F_N"/>
</dbReference>
<evidence type="ECO:0000256" key="7">
    <source>
        <dbReference type="ARBA" id="ARBA00041697"/>
    </source>
</evidence>